<dbReference type="Proteomes" id="UP000003639">
    <property type="component" value="Unassembled WGS sequence"/>
</dbReference>
<evidence type="ECO:0000313" key="2">
    <source>
        <dbReference type="Proteomes" id="UP000003639"/>
    </source>
</evidence>
<dbReference type="RefSeq" id="WP_006570571.1">
    <property type="nucleotide sequence ID" value="NZ_AAXG02000001.1"/>
</dbReference>
<dbReference type="AlphaFoldDB" id="A6NPB4"/>
<proteinExistence type="predicted"/>
<organism evidence="1 2">
    <name type="scientific">Pseudoflavonifractor capillosus ATCC 29799</name>
    <dbReference type="NCBI Taxonomy" id="411467"/>
    <lineage>
        <taxon>Bacteria</taxon>
        <taxon>Bacillati</taxon>
        <taxon>Bacillota</taxon>
        <taxon>Clostridia</taxon>
        <taxon>Eubacteriales</taxon>
        <taxon>Oscillospiraceae</taxon>
        <taxon>Pseudoflavonifractor</taxon>
    </lineage>
</organism>
<gene>
    <name evidence="1" type="primary">csd1</name>
    <name evidence="1" type="ORF">BACCAP_00005</name>
</gene>
<accession>A6NPB4</accession>
<dbReference type="InterPro" id="IPR010144">
    <property type="entry name" value="CRISPR-assoc_prot_Csd1-typ"/>
</dbReference>
<dbReference type="NCBIfam" id="TIGR01863">
    <property type="entry name" value="cas_Csd1"/>
    <property type="match status" value="1"/>
</dbReference>
<name>A6NPB4_9FIRM</name>
<sequence>MILQALTEYYRTLEQAGKISAPGWKKSDISYAIYISDSGALEQIVPIKVPVQQGKKTVLRPQSIELPVPTDGRTSTAIRPNFLWDKSDYLLGISKGGTERGAACFAGAAAHHKAILSGISSPASAALLSFFQTWEPEKAMEYPALLEYIEDFLKGATLLFRYGGGYVHEDAAVRDAWQRYYSAQESGIVSACLVTGKTGSIARIHPKIKGIINGEAMGNTLVGFNSPAVCSYGKEQSYNAPVSQEAVFFYTTALNHLLSDREHVYRMGDATVVCWAKCGGDVYQNLMGWALFGQEPSYTLTDLQGALKNLCDGSPAELDEERLDPNMEFYILGLSPNAARLSVRFFLHNTFGHFLKNAQAHQQRLEIVKPAYDKFDVLPLWKLLDETVNQNSRDKTPAPNMAGEVLRSILTDTRYPATLLSGVTLRIRAEHAVTRGRAAIIKAYYLKNPHSDVPKEVLTVSLNPDSSNLPYNLGRLFSVLETIQSAANPGINSTIKDKYFNSASATPAIVFPVLLNLAQKHLKKLDTGLRTYYDKQLTTLLSKLGEGYPQRLNLPQQGSFQLGYYHQTQVRFEKKEEK</sequence>
<keyword evidence="2" id="KW-1185">Reference proteome</keyword>
<comment type="caution">
    <text evidence="1">The sequence shown here is derived from an EMBL/GenBank/DDBJ whole genome shotgun (WGS) entry which is preliminary data.</text>
</comment>
<reference evidence="1 2" key="1">
    <citation type="submission" date="2007-04" db="EMBL/GenBank/DDBJ databases">
        <authorList>
            <person name="Fulton L."/>
            <person name="Clifton S."/>
            <person name="Fulton B."/>
            <person name="Xu J."/>
            <person name="Minx P."/>
            <person name="Pepin K.H."/>
            <person name="Johnson M."/>
            <person name="Thiruvilangam P."/>
            <person name="Bhonagiri V."/>
            <person name="Nash W.E."/>
            <person name="Mardis E.R."/>
            <person name="Wilson R.K."/>
        </authorList>
    </citation>
    <scope>NUCLEOTIDE SEQUENCE [LARGE SCALE GENOMIC DNA]</scope>
    <source>
        <strain evidence="1 2">ATCC 29799</strain>
    </source>
</reference>
<dbReference type="eggNOG" id="ENOG502Z7WH">
    <property type="taxonomic scope" value="Bacteria"/>
</dbReference>
<dbReference type="OrthoDB" id="9778918at2"/>
<reference evidence="1 2" key="2">
    <citation type="submission" date="2007-06" db="EMBL/GenBank/DDBJ databases">
        <title>Draft genome sequence of Pseudoflavonifractor capillosus ATCC 29799.</title>
        <authorList>
            <person name="Sudarsanam P."/>
            <person name="Ley R."/>
            <person name="Guruge J."/>
            <person name="Turnbaugh P.J."/>
            <person name="Mahowald M."/>
            <person name="Liep D."/>
            <person name="Gordon J."/>
        </authorList>
    </citation>
    <scope>NUCLEOTIDE SEQUENCE [LARGE SCALE GENOMIC DNA]</scope>
    <source>
        <strain evidence="1 2">ATCC 29799</strain>
    </source>
</reference>
<dbReference type="CDD" id="cd09757">
    <property type="entry name" value="Cas8c_I-C"/>
    <property type="match status" value="1"/>
</dbReference>
<evidence type="ECO:0000313" key="1">
    <source>
        <dbReference type="EMBL" id="EDN01972.1"/>
    </source>
</evidence>
<dbReference type="STRING" id="411467.BACCAP_00005"/>
<protein>
    <submittedName>
        <fullName evidence="1">CRISPR-associated protein, Csd1 family</fullName>
    </submittedName>
</protein>
<dbReference type="Pfam" id="PF09709">
    <property type="entry name" value="Cas_Csd1"/>
    <property type="match status" value="1"/>
</dbReference>
<dbReference type="EMBL" id="AAXG02000001">
    <property type="protein sequence ID" value="EDN01972.1"/>
    <property type="molecule type" value="Genomic_DNA"/>
</dbReference>